<protein>
    <submittedName>
        <fullName evidence="3">Phenylacetate--CoA ligase family protein</fullName>
    </submittedName>
</protein>
<accession>A0A956LX65</accession>
<name>A0A956LX65_UNCEI</name>
<reference evidence="3" key="1">
    <citation type="submission" date="2020-04" db="EMBL/GenBank/DDBJ databases">
        <authorList>
            <person name="Zhang T."/>
        </authorList>
    </citation>
    <scope>NUCLEOTIDE SEQUENCE</scope>
    <source>
        <strain evidence="3">HKST-UBA01</strain>
    </source>
</reference>
<evidence type="ECO:0000259" key="2">
    <source>
        <dbReference type="Pfam" id="PF00501"/>
    </source>
</evidence>
<dbReference type="InterPro" id="IPR042099">
    <property type="entry name" value="ANL_N_sf"/>
</dbReference>
<sequence>MAIDFRVRDFFHPVRILRLHRDFERHQWEPLSAVRAYQIGRLRAVLSVARDHVPFYRELFARVGFDPSALESDSDLAALPLLTRDVVREHQAAMRADDAHRLGAIVQRTSGTTGRPIEFLADAESQSLEFVYYWRHWSWAGYRLGDRFAELGSQFFLRRSDDAIACWQPGLRRLMLDSTRVSAENARPFADAIRRHRPRFLKGMPSAVHLLAESLRDAGIDDLRFRAVFTNGEPVTASHRASVERVFGCRVLDSYGHMERTVAISQCLEGEYHVHPDYGLLQLVESGAPTGRPGTSHEEKASHELSDSVRAAEATPRHAVDDDGGSARLPRRARVIGTSLHNRAMPFVRYELGDQVELYSEPRTCRCGRSFPVVKRILGRSRDVVVTPDGRHISTLFMLPEMVEGALLTQFVQESPRELRIRVAPGPGWSESSERQMREYAQRLVGPSMRVDVECVPGEQLLDESGKLRTVVSHL</sequence>
<dbReference type="Gene3D" id="3.40.50.12780">
    <property type="entry name" value="N-terminal domain of ligase-like"/>
    <property type="match status" value="1"/>
</dbReference>
<feature type="compositionally biased region" description="Basic and acidic residues" evidence="1">
    <location>
        <begin position="295"/>
        <end position="307"/>
    </location>
</feature>
<dbReference type="Proteomes" id="UP000697710">
    <property type="component" value="Unassembled WGS sequence"/>
</dbReference>
<feature type="region of interest" description="Disordered" evidence="1">
    <location>
        <begin position="284"/>
        <end position="327"/>
    </location>
</feature>
<evidence type="ECO:0000313" key="3">
    <source>
        <dbReference type="EMBL" id="MCA9727194.1"/>
    </source>
</evidence>
<dbReference type="PANTHER" id="PTHR36932">
    <property type="entry name" value="CAPSULAR POLYSACCHARIDE BIOSYNTHESIS PROTEIN"/>
    <property type="match status" value="1"/>
</dbReference>
<dbReference type="AlphaFoldDB" id="A0A956LX65"/>
<comment type="caution">
    <text evidence="3">The sequence shown here is derived from an EMBL/GenBank/DDBJ whole genome shotgun (WGS) entry which is preliminary data.</text>
</comment>
<dbReference type="GO" id="GO:0016874">
    <property type="term" value="F:ligase activity"/>
    <property type="evidence" value="ECO:0007669"/>
    <property type="project" value="UniProtKB-KW"/>
</dbReference>
<proteinExistence type="predicted"/>
<dbReference type="PANTHER" id="PTHR36932:SF1">
    <property type="entry name" value="CAPSULAR POLYSACCHARIDE BIOSYNTHESIS PROTEIN"/>
    <property type="match status" value="1"/>
</dbReference>
<gene>
    <name evidence="3" type="ORF">KC729_05875</name>
</gene>
<feature type="domain" description="AMP-dependent synthetase/ligase" evidence="2">
    <location>
        <begin position="102"/>
        <end position="271"/>
    </location>
</feature>
<reference evidence="3" key="2">
    <citation type="journal article" date="2021" name="Microbiome">
        <title>Successional dynamics and alternative stable states in a saline activated sludge microbial community over 9 years.</title>
        <authorList>
            <person name="Wang Y."/>
            <person name="Ye J."/>
            <person name="Ju F."/>
            <person name="Liu L."/>
            <person name="Boyd J.A."/>
            <person name="Deng Y."/>
            <person name="Parks D.H."/>
            <person name="Jiang X."/>
            <person name="Yin X."/>
            <person name="Woodcroft B.J."/>
            <person name="Tyson G.W."/>
            <person name="Hugenholtz P."/>
            <person name="Polz M.F."/>
            <person name="Zhang T."/>
        </authorList>
    </citation>
    <scope>NUCLEOTIDE SEQUENCE</scope>
    <source>
        <strain evidence="3">HKST-UBA01</strain>
    </source>
</reference>
<dbReference type="Pfam" id="PF00501">
    <property type="entry name" value="AMP-binding"/>
    <property type="match status" value="1"/>
</dbReference>
<organism evidence="3 4">
    <name type="scientific">Eiseniibacteriota bacterium</name>
    <dbReference type="NCBI Taxonomy" id="2212470"/>
    <lineage>
        <taxon>Bacteria</taxon>
        <taxon>Candidatus Eiseniibacteriota</taxon>
    </lineage>
</organism>
<evidence type="ECO:0000256" key="1">
    <source>
        <dbReference type="SAM" id="MobiDB-lite"/>
    </source>
</evidence>
<dbReference type="InterPro" id="IPR000873">
    <property type="entry name" value="AMP-dep_synth/lig_dom"/>
</dbReference>
<dbReference type="EMBL" id="JAGQHR010000124">
    <property type="protein sequence ID" value="MCA9727194.1"/>
    <property type="molecule type" value="Genomic_DNA"/>
</dbReference>
<dbReference type="InterPro" id="IPR053158">
    <property type="entry name" value="CapK_Type1_Caps_Biosynth"/>
</dbReference>
<dbReference type="SUPFAM" id="SSF56801">
    <property type="entry name" value="Acetyl-CoA synthetase-like"/>
    <property type="match status" value="1"/>
</dbReference>
<evidence type="ECO:0000313" key="4">
    <source>
        <dbReference type="Proteomes" id="UP000697710"/>
    </source>
</evidence>
<keyword evidence="3" id="KW-0436">Ligase</keyword>